<dbReference type="EMBL" id="JACEGQ020000014">
    <property type="protein sequence ID" value="KAH8488398.1"/>
    <property type="molecule type" value="Genomic_DNA"/>
</dbReference>
<comment type="caution">
    <text evidence="11">The sequence shown here is derived from an EMBL/GenBank/DDBJ whole genome shotgun (WGS) entry which is preliminary data.</text>
</comment>
<feature type="compositionally biased region" description="Basic and acidic residues" evidence="9">
    <location>
        <begin position="85"/>
        <end position="98"/>
    </location>
</feature>
<feature type="transmembrane region" description="Helical" evidence="10">
    <location>
        <begin position="266"/>
        <end position="289"/>
    </location>
</feature>
<name>A0A8T2X5M7_POPDE</name>
<evidence type="ECO:0000256" key="7">
    <source>
        <dbReference type="ARBA" id="ARBA00023209"/>
    </source>
</evidence>
<keyword evidence="5" id="KW-0444">Lipid biosynthesis</keyword>
<evidence type="ECO:0000256" key="4">
    <source>
        <dbReference type="ARBA" id="ARBA00012487"/>
    </source>
</evidence>
<dbReference type="Pfam" id="PF01148">
    <property type="entry name" value="CTP_transf_1"/>
    <property type="match status" value="1"/>
</dbReference>
<gene>
    <name evidence="11" type="ORF">H0E87_024172</name>
</gene>
<keyword evidence="7" id="KW-0443">Lipid metabolism</keyword>
<comment type="pathway">
    <text evidence="2">Phospholipid metabolism; CDP-diacylglycerol biosynthesis; CDP-diacylglycerol from sn-glycerol 3-phosphate: step 3/3.</text>
</comment>
<feature type="transmembrane region" description="Helical" evidence="10">
    <location>
        <begin position="221"/>
        <end position="239"/>
    </location>
</feature>
<evidence type="ECO:0000256" key="5">
    <source>
        <dbReference type="ARBA" id="ARBA00022516"/>
    </source>
</evidence>
<evidence type="ECO:0000256" key="8">
    <source>
        <dbReference type="ARBA" id="ARBA00023264"/>
    </source>
</evidence>
<evidence type="ECO:0000256" key="3">
    <source>
        <dbReference type="ARBA" id="ARBA00005189"/>
    </source>
</evidence>
<organism evidence="11 12">
    <name type="scientific">Populus deltoides</name>
    <name type="common">Eastern poplar</name>
    <name type="synonym">Eastern cottonwood</name>
    <dbReference type="NCBI Taxonomy" id="3696"/>
    <lineage>
        <taxon>Eukaryota</taxon>
        <taxon>Viridiplantae</taxon>
        <taxon>Streptophyta</taxon>
        <taxon>Embryophyta</taxon>
        <taxon>Tracheophyta</taxon>
        <taxon>Spermatophyta</taxon>
        <taxon>Magnoliopsida</taxon>
        <taxon>eudicotyledons</taxon>
        <taxon>Gunneridae</taxon>
        <taxon>Pentapetalae</taxon>
        <taxon>rosids</taxon>
        <taxon>fabids</taxon>
        <taxon>Malpighiales</taxon>
        <taxon>Salicaceae</taxon>
        <taxon>Saliceae</taxon>
        <taxon>Populus</taxon>
    </lineage>
</organism>
<evidence type="ECO:0000256" key="2">
    <source>
        <dbReference type="ARBA" id="ARBA00005119"/>
    </source>
</evidence>
<evidence type="ECO:0000256" key="9">
    <source>
        <dbReference type="SAM" id="MobiDB-lite"/>
    </source>
</evidence>
<feature type="region of interest" description="Disordered" evidence="9">
    <location>
        <begin position="78"/>
        <end position="98"/>
    </location>
</feature>
<dbReference type="PANTHER" id="PTHR47101:SF1">
    <property type="entry name" value="PHOSPHATIDATE CYTIDYLYLTRANSFERASE 4, CHLOROPLASTIC"/>
    <property type="match status" value="1"/>
</dbReference>
<reference evidence="11" key="1">
    <citation type="journal article" date="2021" name="J. Hered.">
        <title>Genome Assembly of Salicaceae Populus deltoides (Eastern Cottonwood) I-69 Based on Nanopore Sequencing and Hi-C Technologies.</title>
        <authorList>
            <person name="Bai S."/>
            <person name="Wu H."/>
            <person name="Zhang J."/>
            <person name="Pan Z."/>
            <person name="Zhao W."/>
            <person name="Li Z."/>
            <person name="Tong C."/>
        </authorList>
    </citation>
    <scope>NUCLEOTIDE SEQUENCE</scope>
    <source>
        <tissue evidence="11">Leaf</tissue>
    </source>
</reference>
<keyword evidence="10" id="KW-0472">Membrane</keyword>
<sequence length="296" mass="32062">MASSSFVEIERFHLIPLLSVTCPCQRPLLSKNSLILNRKKLNFDLLLNGSKTAVPVHAKRATAKRWLITSVARAEADSVDEDSSKEEVKKDHISPAKEDSVSQLQQKASQLKKRIIFGLGIGISAGGIVLAGGWVFTVALAAVVLVGAREYFELVRSRGITAGMTPPPRYVSRVCSVICAFMPVLTLYFGQIDIPVTFAAFVVAMALLLQRGNPRFSQLSSTIFGLFYCGYLPCFWVKLRCGLAAPALNTRIGTTWPVLLGGQAHWTVGLVATLISMSSIIAADTYAFIGGKDTPN</sequence>
<proteinExistence type="predicted"/>
<keyword evidence="7" id="KW-0594">Phospholipid biosynthesis</keyword>
<comment type="catalytic activity">
    <reaction evidence="1">
        <text>a 1,2-diacyl-sn-glycero-3-phosphate + CTP + H(+) = a CDP-1,2-diacyl-sn-glycerol + diphosphate</text>
        <dbReference type="Rhea" id="RHEA:16229"/>
        <dbReference type="ChEBI" id="CHEBI:15378"/>
        <dbReference type="ChEBI" id="CHEBI:33019"/>
        <dbReference type="ChEBI" id="CHEBI:37563"/>
        <dbReference type="ChEBI" id="CHEBI:58332"/>
        <dbReference type="ChEBI" id="CHEBI:58608"/>
        <dbReference type="EC" id="2.7.7.41"/>
    </reaction>
</comment>
<evidence type="ECO:0000256" key="10">
    <source>
        <dbReference type="SAM" id="Phobius"/>
    </source>
</evidence>
<feature type="transmembrane region" description="Helical" evidence="10">
    <location>
        <begin position="115"/>
        <end position="148"/>
    </location>
</feature>
<dbReference type="GO" id="GO:0008654">
    <property type="term" value="P:phospholipid biosynthetic process"/>
    <property type="evidence" value="ECO:0007669"/>
    <property type="project" value="UniProtKB-KW"/>
</dbReference>
<dbReference type="PANTHER" id="PTHR47101">
    <property type="entry name" value="PHOSPHATIDATE CYTIDYLYLTRANSFERASE 5, CHLOROPLASTIC"/>
    <property type="match status" value="1"/>
</dbReference>
<evidence type="ECO:0000256" key="6">
    <source>
        <dbReference type="ARBA" id="ARBA00022695"/>
    </source>
</evidence>
<dbReference type="Proteomes" id="UP000807159">
    <property type="component" value="Chromosome 14"/>
</dbReference>
<keyword evidence="10" id="KW-0812">Transmembrane</keyword>
<dbReference type="AlphaFoldDB" id="A0A8T2X5M7"/>
<keyword evidence="10" id="KW-1133">Transmembrane helix</keyword>
<evidence type="ECO:0000256" key="1">
    <source>
        <dbReference type="ARBA" id="ARBA00001698"/>
    </source>
</evidence>
<dbReference type="GO" id="GO:0004605">
    <property type="term" value="F:phosphatidate cytidylyltransferase activity"/>
    <property type="evidence" value="ECO:0007669"/>
    <property type="project" value="UniProtKB-EC"/>
</dbReference>
<feature type="transmembrane region" description="Helical" evidence="10">
    <location>
        <begin position="188"/>
        <end position="209"/>
    </location>
</feature>
<comment type="pathway">
    <text evidence="3">Lipid metabolism.</text>
</comment>
<accession>A0A8T2X5M7</accession>
<evidence type="ECO:0000313" key="12">
    <source>
        <dbReference type="Proteomes" id="UP000807159"/>
    </source>
</evidence>
<protein>
    <recommendedName>
        <fullName evidence="4">phosphatidate cytidylyltransferase</fullName>
        <ecNumber evidence="4">2.7.7.41</ecNumber>
    </recommendedName>
</protein>
<keyword evidence="6" id="KW-0548">Nucleotidyltransferase</keyword>
<keyword evidence="8" id="KW-1208">Phospholipid metabolism</keyword>
<keyword evidence="12" id="KW-1185">Reference proteome</keyword>
<keyword evidence="6" id="KW-0808">Transferase</keyword>
<evidence type="ECO:0000313" key="11">
    <source>
        <dbReference type="EMBL" id="KAH8488398.1"/>
    </source>
</evidence>
<dbReference type="EC" id="2.7.7.41" evidence="4"/>